<organism evidence="1 2">
    <name type="scientific">Clunio marinus</name>
    <dbReference type="NCBI Taxonomy" id="568069"/>
    <lineage>
        <taxon>Eukaryota</taxon>
        <taxon>Metazoa</taxon>
        <taxon>Ecdysozoa</taxon>
        <taxon>Arthropoda</taxon>
        <taxon>Hexapoda</taxon>
        <taxon>Insecta</taxon>
        <taxon>Pterygota</taxon>
        <taxon>Neoptera</taxon>
        <taxon>Endopterygota</taxon>
        <taxon>Diptera</taxon>
        <taxon>Nematocera</taxon>
        <taxon>Chironomoidea</taxon>
        <taxon>Chironomidae</taxon>
        <taxon>Clunio</taxon>
    </lineage>
</organism>
<dbReference type="AlphaFoldDB" id="A0A1J1J399"/>
<reference evidence="1 2" key="1">
    <citation type="submission" date="2015-04" db="EMBL/GenBank/DDBJ databases">
        <authorList>
            <person name="Syromyatnikov M.Y."/>
            <person name="Popov V.N."/>
        </authorList>
    </citation>
    <scope>NUCLEOTIDE SEQUENCE [LARGE SCALE GENOMIC DNA]</scope>
</reference>
<accession>A0A1J1J399</accession>
<proteinExistence type="predicted"/>
<protein>
    <submittedName>
        <fullName evidence="1">CLUMA_CG019163, isoform A</fullName>
    </submittedName>
</protein>
<keyword evidence="2" id="KW-1185">Reference proteome</keyword>
<evidence type="ECO:0000313" key="1">
    <source>
        <dbReference type="EMBL" id="CRL06260.1"/>
    </source>
</evidence>
<dbReference type="Proteomes" id="UP000183832">
    <property type="component" value="Unassembled WGS sequence"/>
</dbReference>
<gene>
    <name evidence="1" type="ORF">CLUMA_CG019163</name>
</gene>
<evidence type="ECO:0000313" key="2">
    <source>
        <dbReference type="Proteomes" id="UP000183832"/>
    </source>
</evidence>
<name>A0A1J1J399_9DIPT</name>
<sequence>MNCNSFHRCKLSLMVTTINLWSKHIKHYAGPLFTRKINTKSTIHNRLLLVLPFDVKQMNRE</sequence>
<dbReference type="EMBL" id="CVRI01000066">
    <property type="protein sequence ID" value="CRL06260.1"/>
    <property type="molecule type" value="Genomic_DNA"/>
</dbReference>